<dbReference type="Gene3D" id="3.40.50.2000">
    <property type="entry name" value="Glycogen Phosphorylase B"/>
    <property type="match status" value="1"/>
</dbReference>
<organism evidence="2 3">
    <name type="scientific">Bowmanella yangjiangensis</name>
    <dbReference type="NCBI Taxonomy" id="2811230"/>
    <lineage>
        <taxon>Bacteria</taxon>
        <taxon>Pseudomonadati</taxon>
        <taxon>Pseudomonadota</taxon>
        <taxon>Gammaproteobacteria</taxon>
        <taxon>Alteromonadales</taxon>
        <taxon>Alteromonadaceae</taxon>
        <taxon>Bowmanella</taxon>
    </lineage>
</organism>
<keyword evidence="2" id="KW-0378">Hydrolase</keyword>
<proteinExistence type="predicted"/>
<accession>A0ABS3CRU0</accession>
<dbReference type="NCBIfam" id="TIGR03590">
    <property type="entry name" value="PseG"/>
    <property type="match status" value="1"/>
</dbReference>
<dbReference type="Gene3D" id="3.40.50.11190">
    <property type="match status" value="1"/>
</dbReference>
<reference evidence="2 3" key="1">
    <citation type="submission" date="2021-03" db="EMBL/GenBank/DDBJ databases">
        <title>novel species isolated from a fishpond in China.</title>
        <authorList>
            <person name="Lu H."/>
            <person name="Cai Z."/>
        </authorList>
    </citation>
    <scope>NUCLEOTIDE SEQUENCE [LARGE SCALE GENOMIC DNA]</scope>
    <source>
        <strain evidence="2 3">Y57</strain>
    </source>
</reference>
<dbReference type="EC" id="3.6.1.57" evidence="2"/>
<dbReference type="GO" id="GO:0016787">
    <property type="term" value="F:hydrolase activity"/>
    <property type="evidence" value="ECO:0007669"/>
    <property type="project" value="UniProtKB-KW"/>
</dbReference>
<evidence type="ECO:0000313" key="2">
    <source>
        <dbReference type="EMBL" id="MBN7818881.1"/>
    </source>
</evidence>
<evidence type="ECO:0000259" key="1">
    <source>
        <dbReference type="Pfam" id="PF04101"/>
    </source>
</evidence>
<protein>
    <submittedName>
        <fullName evidence="2">UDP-2,4-diacetamido-2,4, 6-trideoxy-beta-L-altropyranose hydrolase</fullName>
        <ecNumber evidence="2">3.6.1.57</ecNumber>
    </submittedName>
</protein>
<dbReference type="EMBL" id="JAFKCS010000002">
    <property type="protein sequence ID" value="MBN7818881.1"/>
    <property type="molecule type" value="Genomic_DNA"/>
</dbReference>
<gene>
    <name evidence="2" type="primary">pseG</name>
    <name evidence="2" type="ORF">J0A65_03340</name>
</gene>
<sequence length="345" mass="38235">MKILFRVDSSVDIGSGHVMRCLALAARLSSSADITFICRAETGHLGEMITARGFELRMLPATTPFNEQQDASASLQGLDKHYDLLILDHYKLGANYCRVMRSQCRYIMVIDDLANRLHDCDILLDQNLLPDAQSRYTKLVSSKCQFLLGPRFALLREEFYLPAPARQDNRILISFGGSDAQNLTGMAIDALLQLKLFSIRADIVIGASNPWREQIALQLVQQTNIALHVQCDYMANLMHQASLMLGSGGTSHWERCICALPGLVVTVADNQVATTRYLAEQGACVWLGSAEEMSVNYLASQLEKYLTLPDQLEMMSRAANKIVPANAGTQYAVAEIERTIRGMNG</sequence>
<keyword evidence="3" id="KW-1185">Reference proteome</keyword>
<feature type="domain" description="Glycosyl transferase family 28 C-terminal" evidence="1">
    <location>
        <begin position="175"/>
        <end position="319"/>
    </location>
</feature>
<dbReference type="InterPro" id="IPR020023">
    <property type="entry name" value="PseG"/>
</dbReference>
<comment type="caution">
    <text evidence="2">The sequence shown here is derived from an EMBL/GenBank/DDBJ whole genome shotgun (WGS) entry which is preliminary data.</text>
</comment>
<dbReference type="InterPro" id="IPR007235">
    <property type="entry name" value="Glyco_trans_28_C"/>
</dbReference>
<dbReference type="Pfam" id="PF04101">
    <property type="entry name" value="Glyco_tran_28_C"/>
    <property type="match status" value="1"/>
</dbReference>
<dbReference type="Proteomes" id="UP000663992">
    <property type="component" value="Unassembled WGS sequence"/>
</dbReference>
<name>A0ABS3CRU0_9ALTE</name>
<evidence type="ECO:0000313" key="3">
    <source>
        <dbReference type="Proteomes" id="UP000663992"/>
    </source>
</evidence>
<dbReference type="SUPFAM" id="SSF53756">
    <property type="entry name" value="UDP-Glycosyltransferase/glycogen phosphorylase"/>
    <property type="match status" value="1"/>
</dbReference>